<dbReference type="PANTHER" id="PTHR30005">
    <property type="entry name" value="EXOPOLYPHOSPHATASE"/>
    <property type="match status" value="1"/>
</dbReference>
<evidence type="ECO:0000313" key="4">
    <source>
        <dbReference type="Proteomes" id="UP000247892"/>
    </source>
</evidence>
<gene>
    <name evidence="3" type="ORF">BA062_22845</name>
</gene>
<dbReference type="InterPro" id="IPR003695">
    <property type="entry name" value="Ppx_GppA_N"/>
</dbReference>
<dbReference type="AlphaFoldDB" id="A0A318LH60"/>
<name>A0A318LH60_9PSEU</name>
<proteinExistence type="inferred from homology"/>
<keyword evidence="4" id="KW-1185">Reference proteome</keyword>
<evidence type="ECO:0000259" key="2">
    <source>
        <dbReference type="Pfam" id="PF02541"/>
    </source>
</evidence>
<dbReference type="SUPFAM" id="SSF53067">
    <property type="entry name" value="Actin-like ATPase domain"/>
    <property type="match status" value="2"/>
</dbReference>
<dbReference type="EMBL" id="MASU01000009">
    <property type="protein sequence ID" value="PXY28692.1"/>
    <property type="molecule type" value="Genomic_DNA"/>
</dbReference>
<dbReference type="Gene3D" id="3.30.420.40">
    <property type="match status" value="1"/>
</dbReference>
<dbReference type="Proteomes" id="UP000247892">
    <property type="component" value="Unassembled WGS sequence"/>
</dbReference>
<protein>
    <submittedName>
        <fullName evidence="3">Exopolyphosphatase</fullName>
    </submittedName>
</protein>
<dbReference type="Pfam" id="PF02541">
    <property type="entry name" value="Ppx-GppA"/>
    <property type="match status" value="1"/>
</dbReference>
<feature type="domain" description="Ppx/GppA phosphatase N-terminal" evidence="2">
    <location>
        <begin position="30"/>
        <end position="315"/>
    </location>
</feature>
<comment type="caution">
    <text evidence="3">The sequence shown here is derived from an EMBL/GenBank/DDBJ whole genome shotgun (WGS) entry which is preliminary data.</text>
</comment>
<organism evidence="3 4">
    <name type="scientific">Prauserella flavalba</name>
    <dbReference type="NCBI Taxonomy" id="1477506"/>
    <lineage>
        <taxon>Bacteria</taxon>
        <taxon>Bacillati</taxon>
        <taxon>Actinomycetota</taxon>
        <taxon>Actinomycetes</taxon>
        <taxon>Pseudonocardiales</taxon>
        <taxon>Pseudonocardiaceae</taxon>
        <taxon>Prauserella</taxon>
    </lineage>
</organism>
<reference evidence="3 4" key="1">
    <citation type="submission" date="2016-07" db="EMBL/GenBank/DDBJ databases">
        <title>Draft genome sequence of Prauserella sp. YIM 121212, isolated from alkaline soil.</title>
        <authorList>
            <person name="Ruckert C."/>
            <person name="Albersmeier A."/>
            <person name="Jiang C.-L."/>
            <person name="Jiang Y."/>
            <person name="Kalinowski J."/>
            <person name="Schneider O."/>
            <person name="Winkler A."/>
            <person name="Zotchev S.B."/>
        </authorList>
    </citation>
    <scope>NUCLEOTIDE SEQUENCE [LARGE SCALE GENOMIC DNA]</scope>
    <source>
        <strain evidence="3 4">YIM 121212</strain>
    </source>
</reference>
<evidence type="ECO:0000313" key="3">
    <source>
        <dbReference type="EMBL" id="PXY28692.1"/>
    </source>
</evidence>
<dbReference type="GO" id="GO:0016462">
    <property type="term" value="F:pyrophosphatase activity"/>
    <property type="evidence" value="ECO:0007669"/>
    <property type="project" value="TreeGrafter"/>
</dbReference>
<evidence type="ECO:0000256" key="1">
    <source>
        <dbReference type="ARBA" id="ARBA00007125"/>
    </source>
</evidence>
<accession>A0A318LH60</accession>
<comment type="similarity">
    <text evidence="1">Belongs to the GppA/Ppx family.</text>
</comment>
<dbReference type="InterPro" id="IPR050273">
    <property type="entry name" value="GppA/Ppx_hydrolase"/>
</dbReference>
<dbReference type="InterPro" id="IPR043129">
    <property type="entry name" value="ATPase_NBD"/>
</dbReference>
<sequence length="326" mass="35118">MRRRTWRSRVRTATAVGVLDVGCFSARLLVVERGGSLLDPVCSHKTRLRLDRALDREGRIGPEGVDSIVAAVGKAGEIAARRGVDSVFPLATSSIRDAANATEVVERVRRETGTELRFLSGQREAELSYLAARRWFGASAGPLAVLDIGGGTVELAAGEGEQASFARSLRLGARESTRTWLQTDVPPKERIAALRGFALERARDVLAEAEPTLRGYRTVGCSKVLRQLARLAGARPGRDATSPELHVDDLRTWIPRLAVMPAARRADLPGISRSRAHQALGGAVVAEALLTVLGGSLVVCPWSTTQGLLLTLLDRTEQRGPRRSVA</sequence>
<dbReference type="Gene3D" id="3.30.420.150">
    <property type="entry name" value="Exopolyphosphatase. Domain 2"/>
    <property type="match status" value="1"/>
</dbReference>
<dbReference type="PANTHER" id="PTHR30005:SF0">
    <property type="entry name" value="RETROGRADE REGULATION PROTEIN 2"/>
    <property type="match status" value="1"/>
</dbReference>